<dbReference type="PIRSF" id="PIRSF038981">
    <property type="entry name" value="GRP"/>
    <property type="match status" value="1"/>
</dbReference>
<keyword evidence="8 9" id="KW-0807">Transducer</keyword>
<keyword evidence="5 10" id="KW-1133">Transmembrane helix</keyword>
<evidence type="ECO:0000256" key="8">
    <source>
        <dbReference type="ARBA" id="ARBA00023224"/>
    </source>
</evidence>
<feature type="transmembrane region" description="Helical" evidence="10">
    <location>
        <begin position="415"/>
        <end position="433"/>
    </location>
</feature>
<reference evidence="11 12" key="1">
    <citation type="journal article" date="2007" name="Nature">
        <title>Evolution of genes and genomes on the Drosophila phylogeny.</title>
        <authorList>
            <consortium name="Drosophila 12 Genomes Consortium"/>
            <person name="Clark A.G."/>
            <person name="Eisen M.B."/>
            <person name="Smith D.R."/>
            <person name="Bergman C.M."/>
            <person name="Oliver B."/>
            <person name="Markow T.A."/>
            <person name="Kaufman T.C."/>
            <person name="Kellis M."/>
            <person name="Gelbart W."/>
            <person name="Iyer V.N."/>
            <person name="Pollard D.A."/>
            <person name="Sackton T.B."/>
            <person name="Larracuente A.M."/>
            <person name="Singh N.D."/>
            <person name="Abad J.P."/>
            <person name="Abt D.N."/>
            <person name="Adryan B."/>
            <person name="Aguade M."/>
            <person name="Akashi H."/>
            <person name="Anderson W.W."/>
            <person name="Aquadro C.F."/>
            <person name="Ardell D.H."/>
            <person name="Arguello R."/>
            <person name="Artieri C.G."/>
            <person name="Barbash D.A."/>
            <person name="Barker D."/>
            <person name="Barsanti P."/>
            <person name="Batterham P."/>
            <person name="Batzoglou S."/>
            <person name="Begun D."/>
            <person name="Bhutkar A."/>
            <person name="Blanco E."/>
            <person name="Bosak S.A."/>
            <person name="Bradley R.K."/>
            <person name="Brand A.D."/>
            <person name="Brent M.R."/>
            <person name="Brooks A.N."/>
            <person name="Brown R.H."/>
            <person name="Butlin R.K."/>
            <person name="Caggese C."/>
            <person name="Calvi B.R."/>
            <person name="Bernardo de Carvalho A."/>
            <person name="Caspi A."/>
            <person name="Castrezana S."/>
            <person name="Celniker S.E."/>
            <person name="Chang J.L."/>
            <person name="Chapple C."/>
            <person name="Chatterji S."/>
            <person name="Chinwalla A."/>
            <person name="Civetta A."/>
            <person name="Clifton S.W."/>
            <person name="Comeron J.M."/>
            <person name="Costello J.C."/>
            <person name="Coyne J.A."/>
            <person name="Daub J."/>
            <person name="David R.G."/>
            <person name="Delcher A.L."/>
            <person name="Delehaunty K."/>
            <person name="Do C.B."/>
            <person name="Ebling H."/>
            <person name="Edwards K."/>
            <person name="Eickbush T."/>
            <person name="Evans J.D."/>
            <person name="Filipski A."/>
            <person name="Findeiss S."/>
            <person name="Freyhult E."/>
            <person name="Fulton L."/>
            <person name="Fulton R."/>
            <person name="Garcia A.C."/>
            <person name="Gardiner A."/>
            <person name="Garfield D.A."/>
            <person name="Garvin B.E."/>
            <person name="Gibson G."/>
            <person name="Gilbert D."/>
            <person name="Gnerre S."/>
            <person name="Godfrey J."/>
            <person name="Good R."/>
            <person name="Gotea V."/>
            <person name="Gravely B."/>
            <person name="Greenberg A.J."/>
            <person name="Griffiths-Jones S."/>
            <person name="Gross S."/>
            <person name="Guigo R."/>
            <person name="Gustafson E.A."/>
            <person name="Haerty W."/>
            <person name="Hahn M.W."/>
            <person name="Halligan D.L."/>
            <person name="Halpern A.L."/>
            <person name="Halter G.M."/>
            <person name="Han M.V."/>
            <person name="Heger A."/>
            <person name="Hillier L."/>
            <person name="Hinrichs A.S."/>
            <person name="Holmes I."/>
            <person name="Hoskins R.A."/>
            <person name="Hubisz M.J."/>
            <person name="Hultmark D."/>
            <person name="Huntley M.A."/>
            <person name="Jaffe D.B."/>
            <person name="Jagadeeshan S."/>
            <person name="Jeck W.R."/>
            <person name="Johnson J."/>
            <person name="Jones C.D."/>
            <person name="Jordan W.C."/>
            <person name="Karpen G.H."/>
            <person name="Kataoka E."/>
            <person name="Keightley P.D."/>
            <person name="Kheradpour P."/>
            <person name="Kirkness E.F."/>
            <person name="Koerich L.B."/>
            <person name="Kristiansen K."/>
            <person name="Kudrna D."/>
            <person name="Kulathinal R.J."/>
            <person name="Kumar S."/>
            <person name="Kwok R."/>
            <person name="Lander E."/>
            <person name="Langley C.H."/>
            <person name="Lapoint R."/>
            <person name="Lazzaro B.P."/>
            <person name="Lee S.J."/>
            <person name="Levesque L."/>
            <person name="Li R."/>
            <person name="Lin C.F."/>
            <person name="Lin M.F."/>
            <person name="Lindblad-Toh K."/>
            <person name="Llopart A."/>
            <person name="Long M."/>
            <person name="Low L."/>
            <person name="Lozovsky E."/>
            <person name="Lu J."/>
            <person name="Luo M."/>
            <person name="Machado C.A."/>
            <person name="Makalowski W."/>
            <person name="Marzo M."/>
            <person name="Matsuda M."/>
            <person name="Matzkin L."/>
            <person name="McAllister B."/>
            <person name="McBride C.S."/>
            <person name="McKernan B."/>
            <person name="McKernan K."/>
            <person name="Mendez-Lago M."/>
            <person name="Minx P."/>
            <person name="Mollenhauer M.U."/>
            <person name="Montooth K."/>
            <person name="Mount S.M."/>
            <person name="Mu X."/>
            <person name="Myers E."/>
            <person name="Negre B."/>
            <person name="Newfeld S."/>
            <person name="Nielsen R."/>
            <person name="Noor M.A."/>
            <person name="O'Grady P."/>
            <person name="Pachter L."/>
            <person name="Papaceit M."/>
            <person name="Parisi M.J."/>
            <person name="Parisi M."/>
            <person name="Parts L."/>
            <person name="Pedersen J.S."/>
            <person name="Pesole G."/>
            <person name="Phillippy A.M."/>
            <person name="Ponting C.P."/>
            <person name="Pop M."/>
            <person name="Porcelli D."/>
            <person name="Powell J.R."/>
            <person name="Prohaska S."/>
            <person name="Pruitt K."/>
            <person name="Puig M."/>
            <person name="Quesneville H."/>
            <person name="Ram K.R."/>
            <person name="Rand D."/>
            <person name="Rasmussen M.D."/>
            <person name="Reed L.K."/>
            <person name="Reenan R."/>
            <person name="Reily A."/>
            <person name="Remington K.A."/>
            <person name="Rieger T.T."/>
            <person name="Ritchie M.G."/>
            <person name="Robin C."/>
            <person name="Rogers Y.H."/>
            <person name="Rohde C."/>
            <person name="Rozas J."/>
            <person name="Rubenfield M.J."/>
            <person name="Ruiz A."/>
            <person name="Russo S."/>
            <person name="Salzberg S.L."/>
            <person name="Sanchez-Gracia A."/>
            <person name="Saranga D.J."/>
            <person name="Sato H."/>
            <person name="Schaeffer S.W."/>
            <person name="Schatz M.C."/>
            <person name="Schlenke T."/>
            <person name="Schwartz R."/>
            <person name="Segarra C."/>
            <person name="Singh R.S."/>
            <person name="Sirot L."/>
            <person name="Sirota M."/>
            <person name="Sisneros N.B."/>
            <person name="Smith C.D."/>
            <person name="Smith T.F."/>
            <person name="Spieth J."/>
            <person name="Stage D.E."/>
            <person name="Stark A."/>
            <person name="Stephan W."/>
            <person name="Strausberg R.L."/>
            <person name="Strempel S."/>
            <person name="Sturgill D."/>
            <person name="Sutton G."/>
            <person name="Sutton G.G."/>
            <person name="Tao W."/>
            <person name="Teichmann S."/>
            <person name="Tobari Y.N."/>
            <person name="Tomimura Y."/>
            <person name="Tsolas J.M."/>
            <person name="Valente V.L."/>
            <person name="Venter E."/>
            <person name="Venter J.C."/>
            <person name="Vicario S."/>
            <person name="Vieira F.G."/>
            <person name="Vilella A.J."/>
            <person name="Villasante A."/>
            <person name="Walenz B."/>
            <person name="Wang J."/>
            <person name="Wasserman M."/>
            <person name="Watts T."/>
            <person name="Wilson D."/>
            <person name="Wilson R.K."/>
            <person name="Wing R.A."/>
            <person name="Wolfner M.F."/>
            <person name="Wong A."/>
            <person name="Wong G.K."/>
            <person name="Wu C.I."/>
            <person name="Wu G."/>
            <person name="Yamamoto D."/>
            <person name="Yang H.P."/>
            <person name="Yang S.P."/>
            <person name="Yorke J.A."/>
            <person name="Yoshida K."/>
            <person name="Zdobnov E."/>
            <person name="Zhang P."/>
            <person name="Zhang Y."/>
            <person name="Zimin A.V."/>
            <person name="Baldwin J."/>
            <person name="Abdouelleil A."/>
            <person name="Abdulkadir J."/>
            <person name="Abebe A."/>
            <person name="Abera B."/>
            <person name="Abreu J."/>
            <person name="Acer S.C."/>
            <person name="Aftuck L."/>
            <person name="Alexander A."/>
            <person name="An P."/>
            <person name="Anderson E."/>
            <person name="Anderson S."/>
            <person name="Arachi H."/>
            <person name="Azer M."/>
            <person name="Bachantsang P."/>
            <person name="Barry A."/>
            <person name="Bayul T."/>
            <person name="Berlin A."/>
            <person name="Bessette D."/>
            <person name="Bloom T."/>
            <person name="Blye J."/>
            <person name="Boguslavskiy L."/>
            <person name="Bonnet C."/>
            <person name="Boukhgalter B."/>
            <person name="Bourzgui I."/>
            <person name="Brown A."/>
            <person name="Cahill P."/>
            <person name="Channer S."/>
            <person name="Cheshatsang Y."/>
            <person name="Chuda L."/>
            <person name="Citroen M."/>
            <person name="Collymore A."/>
            <person name="Cooke P."/>
            <person name="Costello M."/>
            <person name="D'Aco K."/>
            <person name="Daza R."/>
            <person name="De Haan G."/>
            <person name="DeGray S."/>
            <person name="DeMaso C."/>
            <person name="Dhargay N."/>
            <person name="Dooley K."/>
            <person name="Dooley E."/>
            <person name="Doricent M."/>
            <person name="Dorje P."/>
            <person name="Dorjee K."/>
            <person name="Dupes A."/>
            <person name="Elong R."/>
            <person name="Falk J."/>
            <person name="Farina A."/>
            <person name="Faro S."/>
            <person name="Ferguson D."/>
            <person name="Fisher S."/>
            <person name="Foley C.D."/>
            <person name="Franke A."/>
            <person name="Friedrich D."/>
            <person name="Gadbois L."/>
            <person name="Gearin G."/>
            <person name="Gearin C.R."/>
            <person name="Giannoukos G."/>
            <person name="Goode T."/>
            <person name="Graham J."/>
            <person name="Grandbois E."/>
            <person name="Grewal S."/>
            <person name="Gyaltsen K."/>
            <person name="Hafez N."/>
            <person name="Hagos B."/>
            <person name="Hall J."/>
            <person name="Henson C."/>
            <person name="Hollinger A."/>
            <person name="Honan T."/>
            <person name="Huard M.D."/>
            <person name="Hughes L."/>
            <person name="Hurhula B."/>
            <person name="Husby M.E."/>
            <person name="Kamat A."/>
            <person name="Kanga B."/>
            <person name="Kashin S."/>
            <person name="Khazanovich D."/>
            <person name="Kisner P."/>
            <person name="Lance K."/>
            <person name="Lara M."/>
            <person name="Lee W."/>
            <person name="Lennon N."/>
            <person name="Letendre F."/>
            <person name="LeVine R."/>
            <person name="Lipovsky A."/>
            <person name="Liu X."/>
            <person name="Liu J."/>
            <person name="Liu S."/>
            <person name="Lokyitsang T."/>
            <person name="Lokyitsang Y."/>
            <person name="Lubonja R."/>
            <person name="Lui A."/>
            <person name="MacDonald P."/>
            <person name="Magnisalis V."/>
            <person name="Maru K."/>
            <person name="Matthews C."/>
            <person name="McCusker W."/>
            <person name="McDonough S."/>
            <person name="Mehta T."/>
            <person name="Meldrim J."/>
            <person name="Meneus L."/>
            <person name="Mihai O."/>
            <person name="Mihalev A."/>
            <person name="Mihova T."/>
            <person name="Mittelman R."/>
            <person name="Mlenga V."/>
            <person name="Montmayeur A."/>
            <person name="Mulrain L."/>
            <person name="Navidi A."/>
            <person name="Naylor J."/>
            <person name="Negash T."/>
            <person name="Nguyen T."/>
            <person name="Nguyen N."/>
            <person name="Nicol R."/>
            <person name="Norbu C."/>
            <person name="Norbu N."/>
            <person name="Novod N."/>
            <person name="O'Neill B."/>
            <person name="Osman S."/>
            <person name="Markiewicz E."/>
            <person name="Oyono O.L."/>
            <person name="Patti C."/>
            <person name="Phunkhang P."/>
            <person name="Pierre F."/>
            <person name="Priest M."/>
            <person name="Raghuraman S."/>
            <person name="Rege F."/>
            <person name="Reyes R."/>
            <person name="Rise C."/>
            <person name="Rogov P."/>
            <person name="Ross K."/>
            <person name="Ryan E."/>
            <person name="Settipalli S."/>
            <person name="Shea T."/>
            <person name="Sherpa N."/>
            <person name="Shi L."/>
            <person name="Shih D."/>
            <person name="Sparrow T."/>
            <person name="Spaulding J."/>
            <person name="Stalker J."/>
            <person name="Stange-Thomann N."/>
            <person name="Stavropoulos S."/>
            <person name="Stone C."/>
            <person name="Strader C."/>
            <person name="Tesfaye S."/>
            <person name="Thomson T."/>
            <person name="Thoulutsang Y."/>
            <person name="Thoulutsang D."/>
            <person name="Topham K."/>
            <person name="Topping I."/>
            <person name="Tsamla T."/>
            <person name="Vassiliev H."/>
            <person name="Vo A."/>
            <person name="Wangchuk T."/>
            <person name="Wangdi T."/>
            <person name="Weiand M."/>
            <person name="Wilkinson J."/>
            <person name="Wilson A."/>
            <person name="Yadav S."/>
            <person name="Young G."/>
            <person name="Yu Q."/>
            <person name="Zembek L."/>
            <person name="Zhong D."/>
            <person name="Zimmer A."/>
            <person name="Zwirko Z."/>
            <person name="Jaffe D.B."/>
            <person name="Alvarez P."/>
            <person name="Brockman W."/>
            <person name="Butler J."/>
            <person name="Chin C."/>
            <person name="Gnerre S."/>
            <person name="Grabherr M."/>
            <person name="Kleber M."/>
            <person name="Mauceli E."/>
            <person name="MacCallum I."/>
        </authorList>
    </citation>
    <scope>NUCLEOTIDE SEQUENCE [LARGE SCALE GENOMIC DNA]</scope>
    <source>
        <strain evidence="12">Tucson 14030-0811.24</strain>
    </source>
</reference>
<evidence type="ECO:0000256" key="1">
    <source>
        <dbReference type="ARBA" id="ARBA00004651"/>
    </source>
</evidence>
<name>B4MSG8_DROWI</name>
<dbReference type="AlphaFoldDB" id="B4MSG8"/>
<dbReference type="eggNOG" id="ENOG502QTKP">
    <property type="taxonomic scope" value="Eukaryota"/>
</dbReference>
<dbReference type="GO" id="GO:0007165">
    <property type="term" value="P:signal transduction"/>
    <property type="evidence" value="ECO:0007669"/>
    <property type="project" value="UniProtKB-KW"/>
</dbReference>
<evidence type="ECO:0000256" key="3">
    <source>
        <dbReference type="ARBA" id="ARBA00022475"/>
    </source>
</evidence>
<feature type="transmembrane region" description="Helical" evidence="10">
    <location>
        <begin position="342"/>
        <end position="366"/>
    </location>
</feature>
<dbReference type="GO" id="GO:0033041">
    <property type="term" value="F:sweet taste receptor activity"/>
    <property type="evidence" value="ECO:0007669"/>
    <property type="project" value="EnsemblMetazoa"/>
</dbReference>
<evidence type="ECO:0000313" key="11">
    <source>
        <dbReference type="EMBL" id="EDW75057.1"/>
    </source>
</evidence>
<dbReference type="GO" id="GO:0007637">
    <property type="term" value="P:proboscis extension reflex"/>
    <property type="evidence" value="ECO:0007669"/>
    <property type="project" value="EnsemblMetazoa"/>
</dbReference>
<accession>B4MSG8</accession>
<dbReference type="OrthoDB" id="5800391at2759"/>
<feature type="transmembrane region" description="Helical" evidence="10">
    <location>
        <begin position="183"/>
        <end position="205"/>
    </location>
</feature>
<organism evidence="11 12">
    <name type="scientific">Drosophila willistoni</name>
    <name type="common">Fruit fly</name>
    <dbReference type="NCBI Taxonomy" id="7260"/>
    <lineage>
        <taxon>Eukaryota</taxon>
        <taxon>Metazoa</taxon>
        <taxon>Ecdysozoa</taxon>
        <taxon>Arthropoda</taxon>
        <taxon>Hexapoda</taxon>
        <taxon>Insecta</taxon>
        <taxon>Pterygota</taxon>
        <taxon>Neoptera</taxon>
        <taxon>Endopterygota</taxon>
        <taxon>Diptera</taxon>
        <taxon>Brachycera</taxon>
        <taxon>Muscomorpha</taxon>
        <taxon>Ephydroidea</taxon>
        <taxon>Drosophilidae</taxon>
        <taxon>Drosophila</taxon>
        <taxon>Sophophora</taxon>
    </lineage>
</organism>
<evidence type="ECO:0000256" key="6">
    <source>
        <dbReference type="ARBA" id="ARBA00023136"/>
    </source>
</evidence>
<dbReference type="KEGG" id="dwi:6641113"/>
<sequence length="448" mass="52389">MLRPRKSLHPYNTPNRLTRLFQKNGKLLLKQLQDTNKHWRVSQRRGTRTNFLYTGSFHEAIGPILALAQCFCLMPVCGIRQSSAQGLYFTWQSWRCWISIIYLISTLLDTFFTIYQVMNEMLDVRNVEPIVFHGGILLATWQFFGLAKKWPKLMRRWDRVEHLLPMYENWKQRERLARQIQRVAFLLIGLSLMEHLLSIISAVYYDYCPRRRDPIESYLYKASYQLFFVFPYSHWMGCLGKIQNILLTFGWSFMDIFLIMISMGLSELLARLSKSLERRVDQAMPEAYWTSQRTQYRAIVNLIYQVDNAVSGIILISFGNNLYFVCLNLLKSIKSMPSMAHTVYFFFSLAFLLGRSVAVVIVVSSVNDRSQEPLRLLKLVPQRAFHEEVERFASELAKDVVALSGLKFFNVTRKLFLTVAGTIVTYELVLIQFHEDKKPWDCGALNVD</sequence>
<dbReference type="InterPro" id="IPR009318">
    <property type="entry name" value="Gustatory_rcpt"/>
</dbReference>
<keyword evidence="3" id="KW-1003">Cell membrane</keyword>
<evidence type="ECO:0000256" key="7">
    <source>
        <dbReference type="ARBA" id="ARBA00023170"/>
    </source>
</evidence>
<dbReference type="HOGENOM" id="CLU_043581_1_0_1"/>
<proteinExistence type="inferred from homology"/>
<evidence type="ECO:0000256" key="9">
    <source>
        <dbReference type="PIRNR" id="PIRNR038981"/>
    </source>
</evidence>
<protein>
    <recommendedName>
        <fullName evidence="9">Gustatory receptor</fullName>
    </recommendedName>
</protein>
<comment type="function">
    <text evidence="9">Plays a role in the sugar gustatory response.</text>
</comment>
<evidence type="ECO:0000256" key="2">
    <source>
        <dbReference type="ARBA" id="ARBA00005327"/>
    </source>
</evidence>
<evidence type="ECO:0000256" key="10">
    <source>
        <dbReference type="SAM" id="Phobius"/>
    </source>
</evidence>
<evidence type="ECO:0000313" key="12">
    <source>
        <dbReference type="Proteomes" id="UP000007798"/>
    </source>
</evidence>
<dbReference type="GO" id="GO:0010353">
    <property type="term" value="P:response to trehalose"/>
    <property type="evidence" value="ECO:0007669"/>
    <property type="project" value="EnsemblMetazoa"/>
</dbReference>
<feature type="transmembrane region" description="Helical" evidence="10">
    <location>
        <begin position="309"/>
        <end position="330"/>
    </location>
</feature>
<keyword evidence="12" id="KW-1185">Reference proteome</keyword>
<evidence type="ECO:0000256" key="5">
    <source>
        <dbReference type="ARBA" id="ARBA00022989"/>
    </source>
</evidence>
<evidence type="ECO:0000256" key="4">
    <source>
        <dbReference type="ARBA" id="ARBA00022692"/>
    </source>
</evidence>
<dbReference type="OMA" id="MPEAYWT"/>
<dbReference type="InParanoid" id="B4MSG8"/>
<gene>
    <name evidence="11" type="primary">Dwil\GK19970</name>
    <name evidence="11" type="ORF">Dwil_GK19970</name>
</gene>
<feature type="transmembrane region" description="Helical" evidence="10">
    <location>
        <begin position="100"/>
        <end position="118"/>
    </location>
</feature>
<comment type="similarity">
    <text evidence="2">Belongs to the insect chemoreceptor superfamily. Gustatory receptor (GR) family. Gr5a subfamily.</text>
</comment>
<keyword evidence="6 10" id="KW-0472">Membrane</keyword>
<keyword evidence="4 10" id="KW-0812">Transmembrane</keyword>
<dbReference type="Pfam" id="PF06151">
    <property type="entry name" value="Trehalose_recp"/>
    <property type="match status" value="1"/>
</dbReference>
<dbReference type="Proteomes" id="UP000007798">
    <property type="component" value="Unassembled WGS sequence"/>
</dbReference>
<dbReference type="EMBL" id="CH963851">
    <property type="protein sequence ID" value="EDW75057.1"/>
    <property type="molecule type" value="Genomic_DNA"/>
</dbReference>
<dbReference type="PANTHER" id="PTHR21421">
    <property type="entry name" value="GUSTATORY RECEPTOR"/>
    <property type="match status" value="1"/>
</dbReference>
<dbReference type="GO" id="GO:0005886">
    <property type="term" value="C:plasma membrane"/>
    <property type="evidence" value="ECO:0007669"/>
    <property type="project" value="UniProtKB-SubCell"/>
</dbReference>
<feature type="transmembrane region" description="Helical" evidence="10">
    <location>
        <begin position="130"/>
        <end position="147"/>
    </location>
</feature>
<dbReference type="PhylomeDB" id="B4MSG8"/>
<keyword evidence="7 9" id="KW-0675">Receptor</keyword>
<dbReference type="PANTHER" id="PTHR21421:SF29">
    <property type="entry name" value="GUSTATORY RECEPTOR 5A FOR TREHALOSE-RELATED"/>
    <property type="match status" value="1"/>
</dbReference>
<feature type="transmembrane region" description="Helical" evidence="10">
    <location>
        <begin position="245"/>
        <end position="265"/>
    </location>
</feature>
<comment type="subcellular location">
    <subcellularLocation>
        <location evidence="1">Cell membrane</location>
        <topology evidence="1">Multi-pass membrane protein</topology>
    </subcellularLocation>
</comment>
<dbReference type="FunCoup" id="B4MSG8">
    <property type="interactions" value="38"/>
</dbReference>